<dbReference type="PANTHER" id="PTHR14550">
    <property type="entry name" value="TRANSMEMBRANE PROTEIN 109"/>
    <property type="match status" value="1"/>
</dbReference>
<gene>
    <name evidence="2" type="ORF">JRQ81_000177</name>
</gene>
<feature type="transmembrane region" description="Helical" evidence="1">
    <location>
        <begin position="206"/>
        <end position="228"/>
    </location>
</feature>
<reference evidence="2" key="1">
    <citation type="journal article" date="2023" name="DNA Res.">
        <title>Chromosome-level genome assembly of Phrynocephalus forsythii using third-generation DNA sequencing and Hi-C analysis.</title>
        <authorList>
            <person name="Qi Y."/>
            <person name="Zhao W."/>
            <person name="Zhao Y."/>
            <person name="Niu C."/>
            <person name="Cao S."/>
            <person name="Zhang Y."/>
        </authorList>
    </citation>
    <scope>NUCLEOTIDE SEQUENCE</scope>
    <source>
        <tissue evidence="2">Muscle</tissue>
    </source>
</reference>
<feature type="transmembrane region" description="Helical" evidence="1">
    <location>
        <begin position="261"/>
        <end position="279"/>
    </location>
</feature>
<protein>
    <recommendedName>
        <fullName evidence="4">Transmembrane protein 109</fullName>
    </recommendedName>
</protein>
<organism evidence="2 3">
    <name type="scientific">Phrynocephalus forsythii</name>
    <dbReference type="NCBI Taxonomy" id="171643"/>
    <lineage>
        <taxon>Eukaryota</taxon>
        <taxon>Metazoa</taxon>
        <taxon>Chordata</taxon>
        <taxon>Craniata</taxon>
        <taxon>Vertebrata</taxon>
        <taxon>Euteleostomi</taxon>
        <taxon>Lepidosauria</taxon>
        <taxon>Squamata</taxon>
        <taxon>Bifurcata</taxon>
        <taxon>Unidentata</taxon>
        <taxon>Episquamata</taxon>
        <taxon>Toxicofera</taxon>
        <taxon>Iguania</taxon>
        <taxon>Acrodonta</taxon>
        <taxon>Agamidae</taxon>
        <taxon>Agaminae</taxon>
        <taxon>Phrynocephalus</taxon>
    </lineage>
</organism>
<dbReference type="GO" id="GO:0071480">
    <property type="term" value="P:cellular response to gamma radiation"/>
    <property type="evidence" value="ECO:0007669"/>
    <property type="project" value="InterPro"/>
</dbReference>
<dbReference type="GO" id="GO:0042771">
    <property type="term" value="P:intrinsic apoptotic signaling pathway in response to DNA damage by p53 class mediator"/>
    <property type="evidence" value="ECO:0007669"/>
    <property type="project" value="TreeGrafter"/>
</dbReference>
<evidence type="ECO:0008006" key="4">
    <source>
        <dbReference type="Google" id="ProtNLM"/>
    </source>
</evidence>
<accession>A0A9Q0Y5J7</accession>
<keyword evidence="1" id="KW-0812">Transmembrane</keyword>
<dbReference type="PANTHER" id="PTHR14550:SF2">
    <property type="entry name" value="TRANSMEMBRANE PROTEIN 109"/>
    <property type="match status" value="1"/>
</dbReference>
<evidence type="ECO:0000256" key="1">
    <source>
        <dbReference type="SAM" id="Phobius"/>
    </source>
</evidence>
<dbReference type="Pfam" id="PF14965">
    <property type="entry name" value="BRI3BP"/>
    <property type="match status" value="1"/>
</dbReference>
<dbReference type="AlphaFoldDB" id="A0A9Q0Y5J7"/>
<comment type="caution">
    <text evidence="2">The sequence shown here is derived from an EMBL/GenBank/DDBJ whole genome shotgun (WGS) entry which is preliminary data.</text>
</comment>
<evidence type="ECO:0000313" key="3">
    <source>
        <dbReference type="Proteomes" id="UP001142489"/>
    </source>
</evidence>
<feature type="transmembrane region" description="Helical" evidence="1">
    <location>
        <begin position="234"/>
        <end position="254"/>
    </location>
</feature>
<dbReference type="OrthoDB" id="9902161at2759"/>
<sequence>MKGMVRRPQERKAGSWEEVEGRERIKDSSLGLRKVLFGVERSDVAGRLQLIGWIVPVRSSQAQARKTLVKTTTRRMSGRACILWTISKSLMQCILAVAMLLSLIHVDITTAQHHRSEPWREKRVEPDFLTHATRTVRKTVEDLIGKDNFKMLSENLSSLSWIVSSGISSALFVVARIVGQFLISFGMAGDHLTQFLKLSPEEVQTLLLWGLAALVGYWVLSLLLSLVLAVLSRIMWGLKVVLFGACFVFIVSAVPDRSVQVLLLLALLTLYVLLGWLSGSHRSGARLEAKVHSLERQVEELLRKQRRSPKHLEDE</sequence>
<name>A0A9Q0Y5J7_9SAUR</name>
<keyword evidence="3" id="KW-1185">Reference proteome</keyword>
<proteinExistence type="predicted"/>
<dbReference type="EMBL" id="JAPFRF010000001">
    <property type="protein sequence ID" value="KAJ7344227.1"/>
    <property type="molecule type" value="Genomic_DNA"/>
</dbReference>
<evidence type="ECO:0000313" key="2">
    <source>
        <dbReference type="EMBL" id="KAJ7344227.1"/>
    </source>
</evidence>
<keyword evidence="1" id="KW-1133">Transmembrane helix</keyword>
<keyword evidence="1" id="KW-0472">Membrane</keyword>
<dbReference type="InterPro" id="IPR039492">
    <property type="entry name" value="TMEM109"/>
</dbReference>
<dbReference type="Proteomes" id="UP001142489">
    <property type="component" value="Unassembled WGS sequence"/>
</dbReference>
<feature type="transmembrane region" description="Helical" evidence="1">
    <location>
        <begin position="159"/>
        <end position="185"/>
    </location>
</feature>